<dbReference type="PANTHER" id="PTHR43739:SF5">
    <property type="entry name" value="EXO-ALPHA-SIALIDASE"/>
    <property type="match status" value="1"/>
</dbReference>
<name>A0A381PC97_9ZZZZ</name>
<evidence type="ECO:0008006" key="3">
    <source>
        <dbReference type="Google" id="ProtNLM"/>
    </source>
</evidence>
<dbReference type="EMBL" id="UINC01000938">
    <property type="protein sequence ID" value="SUZ64570.1"/>
    <property type="molecule type" value="Genomic_DNA"/>
</dbReference>
<gene>
    <name evidence="2" type="ORF">METZ01_LOCUS17424</name>
</gene>
<evidence type="ECO:0000256" key="1">
    <source>
        <dbReference type="SAM" id="MobiDB-lite"/>
    </source>
</evidence>
<reference evidence="2" key="1">
    <citation type="submission" date="2018-05" db="EMBL/GenBank/DDBJ databases">
        <authorList>
            <person name="Lanie J.A."/>
            <person name="Ng W.-L."/>
            <person name="Kazmierczak K.M."/>
            <person name="Andrzejewski T.M."/>
            <person name="Davidsen T.M."/>
            <person name="Wayne K.J."/>
            <person name="Tettelin H."/>
            <person name="Glass J.I."/>
            <person name="Rusch D."/>
            <person name="Podicherti R."/>
            <person name="Tsui H.-C.T."/>
            <person name="Winkler M.E."/>
        </authorList>
    </citation>
    <scope>NUCLEOTIDE SEQUENCE</scope>
</reference>
<protein>
    <recommendedName>
        <fullName evidence="3">Sortilin N-terminal domain-containing protein</fullName>
    </recommendedName>
</protein>
<accession>A0A381PC97</accession>
<dbReference type="Gene3D" id="2.130.10.10">
    <property type="entry name" value="YVTN repeat-like/Quinoprotein amine dehydrogenase"/>
    <property type="match status" value="3"/>
</dbReference>
<dbReference type="CDD" id="cd15482">
    <property type="entry name" value="Sialidase_non-viral"/>
    <property type="match status" value="1"/>
</dbReference>
<dbReference type="PANTHER" id="PTHR43739">
    <property type="entry name" value="XYLOGLUCANASE (EUROFUNG)"/>
    <property type="match status" value="1"/>
</dbReference>
<proteinExistence type="predicted"/>
<evidence type="ECO:0000313" key="2">
    <source>
        <dbReference type="EMBL" id="SUZ64570.1"/>
    </source>
</evidence>
<dbReference type="InterPro" id="IPR052025">
    <property type="entry name" value="Xyloglucanase_GH74"/>
</dbReference>
<sequence>MPGVFAPLFALSVVVGAIAEPALSQVSADRFEQMPARSIGPVGTIGRISAIDAVVSDPNVVYVGAATGGLWKSVNGGQTWRSVFDDQSVSAVATVAINQTKPEILWIGIGAGGGNNDDDDDEVPMVATVYRSLDGGETWAPRGLEGLEGVHRILLHPEDTEIAYAGVSGRTWQAEGDRGGGVYKTSDGGQTWTRVLVVDNITGVSDLVMDPSDPNRLLAAMWSNRRAPWSFESRGPGSGLFLTLDGGDNWMRLGEGDGVPSGDLGRISLDVFRGDPRVVHALVDAGEGVLLRSYNGGRTWTTVRRSPNLISPIDDPAGIVADPLAESRLFHLSSRLSVSDDGGETFRPNGGGADLRHRVLWIHPEDPRLMYGGTDRGLYLSRDGGEHWSRMGGLPVGRFTHASVDMEVPFNVYGGLERSGSWMGPAYGWEEGGARNRDWMEIGSDDGYGMLVDPNDPGHGYMVLGDGDLIRFDLQTGERKRIRPWAPAFTGLRLNRDVPISLDPHDASAIYYGSQFVHKSTNRGETWQIISGDLTVNDPAERREAPGNGADTDDLTIDAGNVDGPEAEGGATITSIAPSSLDRDVIWVGTDEGDVLVTRSAGGEWQSVRNRIDRVPDSSWVAHIEPSAVRPGSALVAFDAHRTGSRESLIFSTDDYGDDWERVGRESNLEGIVHTVVQDAIVEELLFAGTDQGLYVSLNRGEDWFKWTHGLPLVPVRDLVVHPRDHDLVIATHGRGAYVLDDIRPLRELAGDLRIAEVELFLFPPPPALIRSTQVADRGGGLGVDVASQRQERPAGVPLTYWLGSRNEDGDTRDDDQDRVGDAGDGQPRVTIELLDFDGQVLRTFQGPGTPGMNRVVWDLREDPPTPSGLLGQFSNAITGTDDDWVRSIEVLPGLFTVRISREGAESLRPLEVHEDPRVDVELVDRINKYQAVKSGLDLDARLRALRAAITSVYDELERVNDVLRERGLAGDMALLQAGQALGDELRQVSDFESVMKYRPGVLELTSSYDKPTEGQRLDLIRMEEELDGLTLRIGDFLILDINLFARRVGDAGLDASFFVGPIG</sequence>
<feature type="region of interest" description="Disordered" evidence="1">
    <location>
        <begin position="802"/>
        <end position="827"/>
    </location>
</feature>
<dbReference type="SUPFAM" id="SSF110296">
    <property type="entry name" value="Oligoxyloglucan reducing end-specific cellobiohydrolase"/>
    <property type="match status" value="2"/>
</dbReference>
<dbReference type="InterPro" id="IPR015943">
    <property type="entry name" value="WD40/YVTN_repeat-like_dom_sf"/>
</dbReference>
<dbReference type="GO" id="GO:0010411">
    <property type="term" value="P:xyloglucan metabolic process"/>
    <property type="evidence" value="ECO:0007669"/>
    <property type="project" value="TreeGrafter"/>
</dbReference>
<feature type="compositionally biased region" description="Basic and acidic residues" evidence="1">
    <location>
        <begin position="806"/>
        <end position="822"/>
    </location>
</feature>
<dbReference type="AlphaFoldDB" id="A0A381PC97"/>
<organism evidence="2">
    <name type="scientific">marine metagenome</name>
    <dbReference type="NCBI Taxonomy" id="408172"/>
    <lineage>
        <taxon>unclassified sequences</taxon>
        <taxon>metagenomes</taxon>
        <taxon>ecological metagenomes</taxon>
    </lineage>
</organism>